<evidence type="ECO:0000313" key="2">
    <source>
        <dbReference type="Proteomes" id="UP000215335"/>
    </source>
</evidence>
<reference evidence="1 2" key="1">
    <citation type="journal article" date="2017" name="Curr. Biol.">
        <title>The Evolution of Venom by Co-option of Single-Copy Genes.</title>
        <authorList>
            <person name="Martinson E.O."/>
            <person name="Mrinalini"/>
            <person name="Kelkar Y.D."/>
            <person name="Chang C.H."/>
            <person name="Werren J.H."/>
        </authorList>
    </citation>
    <scope>NUCLEOTIDE SEQUENCE [LARGE SCALE GENOMIC DNA]</scope>
    <source>
        <strain evidence="1 2">Alberta</strain>
        <tissue evidence="1">Whole body</tissue>
    </source>
</reference>
<evidence type="ECO:0000313" key="1">
    <source>
        <dbReference type="EMBL" id="OXU19171.1"/>
    </source>
</evidence>
<sequence length="62" mass="7402">MFSDESTFNNIGHLNRDNSHYWSATNSHWMQQIDDQHRNVNSESYLNLIENELPILLEHVDM</sequence>
<comment type="caution">
    <text evidence="1">The sequence shown here is derived from an EMBL/GenBank/DDBJ whole genome shotgun (WGS) entry which is preliminary data.</text>
</comment>
<dbReference type="Proteomes" id="UP000215335">
    <property type="component" value="Unassembled WGS sequence"/>
</dbReference>
<gene>
    <name evidence="1" type="ORF">TSAR_013796</name>
</gene>
<dbReference type="EMBL" id="NNAY01003571">
    <property type="protein sequence ID" value="OXU19171.1"/>
    <property type="molecule type" value="Genomic_DNA"/>
</dbReference>
<protein>
    <submittedName>
        <fullName evidence="1">Uncharacterized protein</fullName>
    </submittedName>
</protein>
<organism evidence="1 2">
    <name type="scientific">Trichomalopsis sarcophagae</name>
    <dbReference type="NCBI Taxonomy" id="543379"/>
    <lineage>
        <taxon>Eukaryota</taxon>
        <taxon>Metazoa</taxon>
        <taxon>Ecdysozoa</taxon>
        <taxon>Arthropoda</taxon>
        <taxon>Hexapoda</taxon>
        <taxon>Insecta</taxon>
        <taxon>Pterygota</taxon>
        <taxon>Neoptera</taxon>
        <taxon>Endopterygota</taxon>
        <taxon>Hymenoptera</taxon>
        <taxon>Apocrita</taxon>
        <taxon>Proctotrupomorpha</taxon>
        <taxon>Chalcidoidea</taxon>
        <taxon>Pteromalidae</taxon>
        <taxon>Pteromalinae</taxon>
        <taxon>Trichomalopsis</taxon>
    </lineage>
</organism>
<dbReference type="AlphaFoldDB" id="A0A232ELG6"/>
<dbReference type="OrthoDB" id="9986793at2759"/>
<accession>A0A232ELG6</accession>
<proteinExistence type="predicted"/>
<name>A0A232ELG6_9HYME</name>
<keyword evidence="2" id="KW-1185">Reference proteome</keyword>